<evidence type="ECO:0000313" key="1">
    <source>
        <dbReference type="EMBL" id="HAR52135.1"/>
    </source>
</evidence>
<dbReference type="EMBL" id="DMVW01000095">
    <property type="protein sequence ID" value="HAR52135.1"/>
    <property type="molecule type" value="Genomic_DNA"/>
</dbReference>
<dbReference type="GO" id="GO:0016740">
    <property type="term" value="F:transferase activity"/>
    <property type="evidence" value="ECO:0007669"/>
    <property type="project" value="UniProtKB-KW"/>
</dbReference>
<sequence>QASFDFMKAHSAKFDDHLVRECRDAACGLPPGGAATKVHSGEVGGEAEIIGPAVRAAFDLRWSETMEAEHGLKHYAALLDALADPA</sequence>
<evidence type="ECO:0000313" key="2">
    <source>
        <dbReference type="Proteomes" id="UP000264719"/>
    </source>
</evidence>
<dbReference type="Proteomes" id="UP000264719">
    <property type="component" value="Unassembled WGS sequence"/>
</dbReference>
<gene>
    <name evidence="1" type="ORF">DCS45_09700</name>
</gene>
<organism evidence="1 2">
    <name type="scientific">Roseovarius nubinhibens</name>
    <dbReference type="NCBI Taxonomy" id="314263"/>
    <lineage>
        <taxon>Bacteria</taxon>
        <taxon>Pseudomonadati</taxon>
        <taxon>Pseudomonadota</taxon>
        <taxon>Alphaproteobacteria</taxon>
        <taxon>Rhodobacterales</taxon>
        <taxon>Roseobacteraceae</taxon>
        <taxon>Roseovarius</taxon>
    </lineage>
</organism>
<dbReference type="AlphaFoldDB" id="A0A348WC73"/>
<reference evidence="1 2" key="1">
    <citation type="journal article" date="2018" name="Nat. Biotechnol.">
        <title>A standardized bacterial taxonomy based on genome phylogeny substantially revises the tree of life.</title>
        <authorList>
            <person name="Parks D.H."/>
            <person name="Chuvochina M."/>
            <person name="Waite D.W."/>
            <person name="Rinke C."/>
            <person name="Skarshewski A."/>
            <person name="Chaumeil P.A."/>
            <person name="Hugenholtz P."/>
        </authorList>
    </citation>
    <scope>NUCLEOTIDE SEQUENCE [LARGE SCALE GENOMIC DNA]</scope>
    <source>
        <strain evidence="1">UBA9169</strain>
    </source>
</reference>
<accession>A0A348WC73</accession>
<proteinExistence type="predicted"/>
<keyword evidence="1" id="KW-0808">Transferase</keyword>
<comment type="caution">
    <text evidence="1">The sequence shown here is derived from an EMBL/GenBank/DDBJ whole genome shotgun (WGS) entry which is preliminary data.</text>
</comment>
<protein>
    <submittedName>
        <fullName evidence="1">Sulfotransferase</fullName>
    </submittedName>
</protein>
<name>A0A348WC73_9RHOB</name>
<feature type="non-terminal residue" evidence="1">
    <location>
        <position position="1"/>
    </location>
</feature>